<sequence>MQNDHQKLPNVEYAIFDLDGLMIDSERIYTEVTNQILADYGVQMTWDIKAGLMGKPEKEAAAHLLSFFPDISLTIPEYLQKRDALQNLLWPTVPPLPGIARLIKHLHKHDIPIAISTGTRRANFQMKTSHLERDIFGMFHNKVVCGDDDILKVEGGGKINGKPAPDGFIVAAREMLGRSVGKGEGNSVTLAQRAERAKGLVFEDALPGVQSGKRAGMSVVWVPDPNLLNLPYPEGIEKPDQTLPSLEAFVPEQWGLPPFDDAL</sequence>
<dbReference type="SUPFAM" id="SSF56784">
    <property type="entry name" value="HAD-like"/>
    <property type="match status" value="1"/>
</dbReference>
<dbReference type="Pfam" id="PF13419">
    <property type="entry name" value="HAD_2"/>
    <property type="match status" value="1"/>
</dbReference>
<reference evidence="1 2" key="1">
    <citation type="journal article" date="2016" name="Mol. Biol. Evol.">
        <title>Comparative Genomics of Early-Diverging Mushroom-Forming Fungi Provides Insights into the Origins of Lignocellulose Decay Capabilities.</title>
        <authorList>
            <person name="Nagy L.G."/>
            <person name="Riley R."/>
            <person name="Tritt A."/>
            <person name="Adam C."/>
            <person name="Daum C."/>
            <person name="Floudas D."/>
            <person name="Sun H."/>
            <person name="Yadav J.S."/>
            <person name="Pangilinan J."/>
            <person name="Larsson K.H."/>
            <person name="Matsuura K."/>
            <person name="Barry K."/>
            <person name="Labutti K."/>
            <person name="Kuo R."/>
            <person name="Ohm R.A."/>
            <person name="Bhattacharya S.S."/>
            <person name="Shirouzu T."/>
            <person name="Yoshinaga Y."/>
            <person name="Martin F.M."/>
            <person name="Grigoriev I.V."/>
            <person name="Hibbett D.S."/>
        </authorList>
    </citation>
    <scope>NUCLEOTIDE SEQUENCE [LARGE SCALE GENOMIC DNA]</scope>
    <source>
        <strain evidence="1 2">HHB14362 ss-1</strain>
    </source>
</reference>
<dbReference type="Gene3D" id="3.40.50.1000">
    <property type="entry name" value="HAD superfamily/HAD-like"/>
    <property type="match status" value="1"/>
</dbReference>
<evidence type="ECO:0000313" key="2">
    <source>
        <dbReference type="Proteomes" id="UP000076761"/>
    </source>
</evidence>
<dbReference type="OrthoDB" id="40579at2759"/>
<keyword evidence="2" id="KW-1185">Reference proteome</keyword>
<protein>
    <submittedName>
        <fullName evidence="1">HAD-like protein</fullName>
    </submittedName>
</protein>
<dbReference type="FunFam" id="1.10.150.240:FF:000001">
    <property type="entry name" value="Haloacid dehalogenase-like hydrolase domain"/>
    <property type="match status" value="1"/>
</dbReference>
<dbReference type="SFLD" id="SFLDS00003">
    <property type="entry name" value="Haloacid_Dehalogenase"/>
    <property type="match status" value="1"/>
</dbReference>
<dbReference type="PANTHER" id="PTHR18901:SF38">
    <property type="entry name" value="PSEUDOURIDINE-5'-PHOSPHATASE"/>
    <property type="match status" value="1"/>
</dbReference>
<dbReference type="STRING" id="1314782.A0A165S8Q1"/>
<dbReference type="Proteomes" id="UP000076761">
    <property type="component" value="Unassembled WGS sequence"/>
</dbReference>
<dbReference type="InParanoid" id="A0A165S8Q1"/>
<organism evidence="1 2">
    <name type="scientific">Neolentinus lepideus HHB14362 ss-1</name>
    <dbReference type="NCBI Taxonomy" id="1314782"/>
    <lineage>
        <taxon>Eukaryota</taxon>
        <taxon>Fungi</taxon>
        <taxon>Dikarya</taxon>
        <taxon>Basidiomycota</taxon>
        <taxon>Agaricomycotina</taxon>
        <taxon>Agaricomycetes</taxon>
        <taxon>Gloeophyllales</taxon>
        <taxon>Gloeophyllaceae</taxon>
        <taxon>Neolentinus</taxon>
    </lineage>
</organism>
<dbReference type="EMBL" id="KV425575">
    <property type="protein sequence ID" value="KZT24813.1"/>
    <property type="molecule type" value="Genomic_DNA"/>
</dbReference>
<evidence type="ECO:0000313" key="1">
    <source>
        <dbReference type="EMBL" id="KZT24813.1"/>
    </source>
</evidence>
<gene>
    <name evidence="1" type="ORF">NEOLEDRAFT_1156569</name>
</gene>
<dbReference type="InterPro" id="IPR023214">
    <property type="entry name" value="HAD_sf"/>
</dbReference>
<dbReference type="InterPro" id="IPR041492">
    <property type="entry name" value="HAD_2"/>
</dbReference>
<dbReference type="FunCoup" id="A0A165S8Q1">
    <property type="interactions" value="31"/>
</dbReference>
<dbReference type="AlphaFoldDB" id="A0A165S8Q1"/>
<dbReference type="GO" id="GO:0016791">
    <property type="term" value="F:phosphatase activity"/>
    <property type="evidence" value="ECO:0007669"/>
    <property type="project" value="TreeGrafter"/>
</dbReference>
<dbReference type="SFLD" id="SFLDG01129">
    <property type="entry name" value="C1.5:_HAD__Beta-PGM__Phosphata"/>
    <property type="match status" value="1"/>
</dbReference>
<dbReference type="InterPro" id="IPR036412">
    <property type="entry name" value="HAD-like_sf"/>
</dbReference>
<dbReference type="Gene3D" id="1.10.150.240">
    <property type="entry name" value="Putative phosphatase, domain 2"/>
    <property type="match status" value="1"/>
</dbReference>
<dbReference type="InterPro" id="IPR023198">
    <property type="entry name" value="PGP-like_dom2"/>
</dbReference>
<proteinExistence type="predicted"/>
<dbReference type="PANTHER" id="PTHR18901">
    <property type="entry name" value="2-DEOXYGLUCOSE-6-PHOSPHATE PHOSPHATASE 2"/>
    <property type="match status" value="1"/>
</dbReference>
<accession>A0A165S8Q1</accession>
<name>A0A165S8Q1_9AGAM</name>